<keyword evidence="5" id="KW-0539">Nucleus</keyword>
<evidence type="ECO:0000256" key="4">
    <source>
        <dbReference type="ARBA" id="ARBA00023163"/>
    </source>
</evidence>
<dbReference type="InterPro" id="IPR006939">
    <property type="entry name" value="SNF5"/>
</dbReference>
<feature type="region of interest" description="Disordered" evidence="6">
    <location>
        <begin position="1"/>
        <end position="68"/>
    </location>
</feature>
<name>A0A163JBU7_ABSGL</name>
<evidence type="ECO:0000256" key="2">
    <source>
        <dbReference type="ARBA" id="ARBA00010239"/>
    </source>
</evidence>
<feature type="region of interest" description="Disordered" evidence="6">
    <location>
        <begin position="386"/>
        <end position="410"/>
    </location>
</feature>
<feature type="compositionally biased region" description="Acidic residues" evidence="6">
    <location>
        <begin position="106"/>
        <end position="119"/>
    </location>
</feature>
<feature type="region of interest" description="Disordered" evidence="6">
    <location>
        <begin position="82"/>
        <end position="149"/>
    </location>
</feature>
<sequence length="410" mass="45977">MSSFSRINLATDHSRVSATLPLPNGNVAPPSQHMASPSPAQLQQQLQQQQRHYPPPLYNPGPSQQTQGVFTSYPARLLQSEDNALLLPPSYTNNKRVRSSRRDGDRDDSDDDFEEEDSDTVSRMATPGTSTRHRPSVDPSFSTTGTTSTSATAVAATGAATVDSGSKAATLPQVGAVKEYMNLPKTMRTKNHVYPQQQDINKAAEMKEVLVPIRLDIDLDDVKLRDVFLWNMNEQFLSPESFGEMLCQDIGLESYRYVPLIAESIRSQLDLQVGKVNLRDRFEWDLSNSCTSAPEVFSRQMAAELGLGGEYVPIISHAIREQLYKHKRQLVDDYVTDGGITDHLTSAYRNIETANTWTPLMEILSNEELEKLLIAQERNIRRLRRENRFKRTRRRGSLPRRSGSNAGTPS</sequence>
<evidence type="ECO:0000256" key="6">
    <source>
        <dbReference type="SAM" id="MobiDB-lite"/>
    </source>
</evidence>
<feature type="compositionally biased region" description="Low complexity" evidence="6">
    <location>
        <begin position="41"/>
        <end position="50"/>
    </location>
</feature>
<dbReference type="STRING" id="4829.A0A163JBU7"/>
<evidence type="ECO:0000256" key="1">
    <source>
        <dbReference type="ARBA" id="ARBA00004123"/>
    </source>
</evidence>
<evidence type="ECO:0000256" key="3">
    <source>
        <dbReference type="ARBA" id="ARBA00023015"/>
    </source>
</evidence>
<protein>
    <submittedName>
        <fullName evidence="7">Uncharacterized protein</fullName>
    </submittedName>
</protein>
<dbReference type="InParanoid" id="A0A163JBU7"/>
<keyword evidence="3" id="KW-0805">Transcription regulation</keyword>
<organism evidence="7">
    <name type="scientific">Absidia glauca</name>
    <name type="common">Pin mould</name>
    <dbReference type="NCBI Taxonomy" id="4829"/>
    <lineage>
        <taxon>Eukaryota</taxon>
        <taxon>Fungi</taxon>
        <taxon>Fungi incertae sedis</taxon>
        <taxon>Mucoromycota</taxon>
        <taxon>Mucoromycotina</taxon>
        <taxon>Mucoromycetes</taxon>
        <taxon>Mucorales</taxon>
        <taxon>Cunninghamellaceae</taxon>
        <taxon>Absidia</taxon>
    </lineage>
</organism>
<keyword evidence="4" id="KW-0804">Transcription</keyword>
<dbReference type="GO" id="GO:0006338">
    <property type="term" value="P:chromatin remodeling"/>
    <property type="evidence" value="ECO:0007669"/>
    <property type="project" value="InterPro"/>
</dbReference>
<dbReference type="Pfam" id="PF04855">
    <property type="entry name" value="SNF5"/>
    <property type="match status" value="1"/>
</dbReference>
<dbReference type="GO" id="GO:0000228">
    <property type="term" value="C:nuclear chromosome"/>
    <property type="evidence" value="ECO:0007669"/>
    <property type="project" value="InterPro"/>
</dbReference>
<proteinExistence type="inferred from homology"/>
<gene>
    <name evidence="7" type="primary">ABSGL_03812.1 scaffold 4673</name>
</gene>
<accession>A0A163JBU7</accession>
<keyword evidence="8" id="KW-1185">Reference proteome</keyword>
<dbReference type="EMBL" id="LT552062">
    <property type="protein sequence ID" value="SAL98283.1"/>
    <property type="molecule type" value="Genomic_DNA"/>
</dbReference>
<feature type="compositionally biased region" description="Basic residues" evidence="6">
    <location>
        <begin position="386"/>
        <end position="398"/>
    </location>
</feature>
<evidence type="ECO:0000256" key="5">
    <source>
        <dbReference type="ARBA" id="ARBA00023242"/>
    </source>
</evidence>
<dbReference type="Proteomes" id="UP000078561">
    <property type="component" value="Unassembled WGS sequence"/>
</dbReference>
<dbReference type="PANTHER" id="PTHR10019">
    <property type="entry name" value="SNF5"/>
    <property type="match status" value="1"/>
</dbReference>
<evidence type="ECO:0000313" key="7">
    <source>
        <dbReference type="EMBL" id="SAL98283.1"/>
    </source>
</evidence>
<dbReference type="OrthoDB" id="10258327at2759"/>
<evidence type="ECO:0000313" key="8">
    <source>
        <dbReference type="Proteomes" id="UP000078561"/>
    </source>
</evidence>
<comment type="similarity">
    <text evidence="2">Belongs to the SNF5 family.</text>
</comment>
<reference evidence="7" key="1">
    <citation type="submission" date="2016-04" db="EMBL/GenBank/DDBJ databases">
        <authorList>
            <person name="Evans L.H."/>
            <person name="Alamgir A."/>
            <person name="Owens N."/>
            <person name="Weber N.D."/>
            <person name="Virtaneva K."/>
            <person name="Barbian K."/>
            <person name="Babar A."/>
            <person name="Rosenke K."/>
        </authorList>
    </citation>
    <scope>NUCLEOTIDE SEQUENCE [LARGE SCALE GENOMIC DNA]</scope>
    <source>
        <strain evidence="7">CBS 101.48</strain>
    </source>
</reference>
<dbReference type="AlphaFoldDB" id="A0A163JBU7"/>
<dbReference type="OMA" id="FAIMLCQ"/>
<comment type="subcellular location">
    <subcellularLocation>
        <location evidence="1">Nucleus</location>
    </subcellularLocation>
</comment>
<feature type="compositionally biased region" description="Polar residues" evidence="6">
    <location>
        <begin position="121"/>
        <end position="130"/>
    </location>
</feature>